<keyword evidence="2 4" id="KW-0472">Membrane</keyword>
<dbReference type="InterPro" id="IPR006690">
    <property type="entry name" value="OMPA-like_CS"/>
</dbReference>
<sequence>MRIRTSYCIIGLSALALAACAPTPGVYDPVSGGYVNENQRAQTGALTGAAIGAAIGGSQRGGNRLGQAAVGGVIGAALGGAIGANLDRQAAELRNSVGSNIDVRNTGNELIVTMPQDILFATDSAVVRADLQRDLRAIAGNLISYPNSTIQIVGHTDSTGTAAYNQNLSERRANAVAAVLRDSGVPSSRIVAYGRGQDQPVASNATAEGRMQNRRVEIIIRPTS</sequence>
<comment type="caution">
    <text evidence="7">The sequence shown here is derived from an EMBL/GenBank/DDBJ whole genome shotgun (WGS) entry which is preliminary data.</text>
</comment>
<dbReference type="PRINTS" id="PR01021">
    <property type="entry name" value="OMPADOMAIN"/>
</dbReference>
<evidence type="ECO:0000256" key="4">
    <source>
        <dbReference type="PROSITE-ProRule" id="PRU00473"/>
    </source>
</evidence>
<dbReference type="PANTHER" id="PTHR30329:SF21">
    <property type="entry name" value="LIPOPROTEIN YIAD-RELATED"/>
    <property type="match status" value="1"/>
</dbReference>
<feature type="chain" id="PRO_5045339227" evidence="5">
    <location>
        <begin position="19"/>
        <end position="224"/>
    </location>
</feature>
<dbReference type="PANTHER" id="PTHR30329">
    <property type="entry name" value="STATOR ELEMENT OF FLAGELLAR MOTOR COMPLEX"/>
    <property type="match status" value="1"/>
</dbReference>
<dbReference type="InterPro" id="IPR006665">
    <property type="entry name" value="OmpA-like"/>
</dbReference>
<gene>
    <name evidence="7" type="ORF">ACFQXB_02395</name>
</gene>
<keyword evidence="5" id="KW-0732">Signal</keyword>
<reference evidence="8" key="1">
    <citation type="journal article" date="2019" name="Int. J. Syst. Evol. Microbiol.">
        <title>The Global Catalogue of Microorganisms (GCM) 10K type strain sequencing project: providing services to taxonomists for standard genome sequencing and annotation.</title>
        <authorList>
            <consortium name="The Broad Institute Genomics Platform"/>
            <consortium name="The Broad Institute Genome Sequencing Center for Infectious Disease"/>
            <person name="Wu L."/>
            <person name="Ma J."/>
        </authorList>
    </citation>
    <scope>NUCLEOTIDE SEQUENCE [LARGE SCALE GENOMIC DNA]</scope>
    <source>
        <strain evidence="8">CGMCC 1.12750</strain>
    </source>
</reference>
<dbReference type="InterPro" id="IPR039567">
    <property type="entry name" value="Gly-zipper"/>
</dbReference>
<evidence type="ECO:0000256" key="5">
    <source>
        <dbReference type="SAM" id="SignalP"/>
    </source>
</evidence>
<evidence type="ECO:0000256" key="3">
    <source>
        <dbReference type="ARBA" id="ARBA00023237"/>
    </source>
</evidence>
<dbReference type="InterPro" id="IPR036737">
    <property type="entry name" value="OmpA-like_sf"/>
</dbReference>
<keyword evidence="8" id="KW-1185">Reference proteome</keyword>
<dbReference type="PRINTS" id="PR01023">
    <property type="entry name" value="NAFLGMOTY"/>
</dbReference>
<keyword evidence="3" id="KW-0998">Cell outer membrane</keyword>
<name>A0ABW2UHV2_9RHOB</name>
<evidence type="ECO:0000256" key="2">
    <source>
        <dbReference type="ARBA" id="ARBA00023136"/>
    </source>
</evidence>
<dbReference type="PROSITE" id="PS51257">
    <property type="entry name" value="PROKAR_LIPOPROTEIN"/>
    <property type="match status" value="1"/>
</dbReference>
<dbReference type="Pfam" id="PF00691">
    <property type="entry name" value="OmpA"/>
    <property type="match status" value="1"/>
</dbReference>
<dbReference type="PROSITE" id="PS01068">
    <property type="entry name" value="OMPA_1"/>
    <property type="match status" value="1"/>
</dbReference>
<dbReference type="EMBL" id="JBHTFQ010000001">
    <property type="protein sequence ID" value="MFC7703042.1"/>
    <property type="molecule type" value="Genomic_DNA"/>
</dbReference>
<dbReference type="CDD" id="cd07185">
    <property type="entry name" value="OmpA_C-like"/>
    <property type="match status" value="1"/>
</dbReference>
<dbReference type="PROSITE" id="PS51123">
    <property type="entry name" value="OMPA_2"/>
    <property type="match status" value="1"/>
</dbReference>
<proteinExistence type="predicted"/>
<organism evidence="7 8">
    <name type="scientific">Plastorhodobacter daqingensis</name>
    <dbReference type="NCBI Taxonomy" id="1387281"/>
    <lineage>
        <taxon>Bacteria</taxon>
        <taxon>Pseudomonadati</taxon>
        <taxon>Pseudomonadota</taxon>
        <taxon>Alphaproteobacteria</taxon>
        <taxon>Rhodobacterales</taxon>
        <taxon>Paracoccaceae</taxon>
        <taxon>Plastorhodobacter</taxon>
    </lineage>
</organism>
<dbReference type="InterPro" id="IPR006664">
    <property type="entry name" value="OMP_bac"/>
</dbReference>
<feature type="domain" description="OmpA-like" evidence="6">
    <location>
        <begin position="107"/>
        <end position="224"/>
    </location>
</feature>
<dbReference type="Gene3D" id="3.30.1330.60">
    <property type="entry name" value="OmpA-like domain"/>
    <property type="match status" value="1"/>
</dbReference>
<dbReference type="SUPFAM" id="SSF103088">
    <property type="entry name" value="OmpA-like"/>
    <property type="match status" value="1"/>
</dbReference>
<accession>A0ABW2UHV2</accession>
<dbReference type="RefSeq" id="WP_377398519.1">
    <property type="nucleotide sequence ID" value="NZ_JBHTFQ010000001.1"/>
</dbReference>
<comment type="subcellular location">
    <subcellularLocation>
        <location evidence="1">Cell outer membrane</location>
    </subcellularLocation>
</comment>
<evidence type="ECO:0000256" key="1">
    <source>
        <dbReference type="ARBA" id="ARBA00004442"/>
    </source>
</evidence>
<evidence type="ECO:0000259" key="6">
    <source>
        <dbReference type="PROSITE" id="PS51123"/>
    </source>
</evidence>
<dbReference type="Pfam" id="PF13488">
    <property type="entry name" value="Gly-zipper_Omp"/>
    <property type="match status" value="1"/>
</dbReference>
<dbReference type="Proteomes" id="UP001596516">
    <property type="component" value="Unassembled WGS sequence"/>
</dbReference>
<evidence type="ECO:0000313" key="8">
    <source>
        <dbReference type="Proteomes" id="UP001596516"/>
    </source>
</evidence>
<protein>
    <submittedName>
        <fullName evidence="7">OmpA family protein</fullName>
    </submittedName>
</protein>
<feature type="signal peptide" evidence="5">
    <location>
        <begin position="1"/>
        <end position="18"/>
    </location>
</feature>
<dbReference type="InterPro" id="IPR050330">
    <property type="entry name" value="Bact_OuterMem_StrucFunc"/>
</dbReference>
<evidence type="ECO:0000313" key="7">
    <source>
        <dbReference type="EMBL" id="MFC7703042.1"/>
    </source>
</evidence>